<gene>
    <name evidence="1" type="ORF">H5410_020000</name>
</gene>
<accession>A0A9J5Z9Y4</accession>
<comment type="caution">
    <text evidence="1">The sequence shown here is derived from an EMBL/GenBank/DDBJ whole genome shotgun (WGS) entry which is preliminary data.</text>
</comment>
<dbReference type="Proteomes" id="UP000824120">
    <property type="component" value="Chromosome 4"/>
</dbReference>
<proteinExistence type="predicted"/>
<dbReference type="AlphaFoldDB" id="A0A9J5Z9Y4"/>
<organism evidence="1 2">
    <name type="scientific">Solanum commersonii</name>
    <name type="common">Commerson's wild potato</name>
    <name type="synonym">Commerson's nightshade</name>
    <dbReference type="NCBI Taxonomy" id="4109"/>
    <lineage>
        <taxon>Eukaryota</taxon>
        <taxon>Viridiplantae</taxon>
        <taxon>Streptophyta</taxon>
        <taxon>Embryophyta</taxon>
        <taxon>Tracheophyta</taxon>
        <taxon>Spermatophyta</taxon>
        <taxon>Magnoliopsida</taxon>
        <taxon>eudicotyledons</taxon>
        <taxon>Gunneridae</taxon>
        <taxon>Pentapetalae</taxon>
        <taxon>asterids</taxon>
        <taxon>lamiids</taxon>
        <taxon>Solanales</taxon>
        <taxon>Solanaceae</taxon>
        <taxon>Solanoideae</taxon>
        <taxon>Solaneae</taxon>
        <taxon>Solanum</taxon>
    </lineage>
</organism>
<reference evidence="1 2" key="1">
    <citation type="submission" date="2020-09" db="EMBL/GenBank/DDBJ databases">
        <title>De no assembly of potato wild relative species, Solanum commersonii.</title>
        <authorList>
            <person name="Cho K."/>
        </authorList>
    </citation>
    <scope>NUCLEOTIDE SEQUENCE [LARGE SCALE GENOMIC DNA]</scope>
    <source>
        <strain evidence="1">LZ3.2</strain>
        <tissue evidence="1">Leaf</tissue>
    </source>
</reference>
<evidence type="ECO:0000313" key="2">
    <source>
        <dbReference type="Proteomes" id="UP000824120"/>
    </source>
</evidence>
<name>A0A9J5Z9Y4_SOLCO</name>
<evidence type="ECO:0000313" key="1">
    <source>
        <dbReference type="EMBL" id="KAG5608719.1"/>
    </source>
</evidence>
<dbReference type="EMBL" id="JACXVP010000004">
    <property type="protein sequence ID" value="KAG5608719.1"/>
    <property type="molecule type" value="Genomic_DNA"/>
</dbReference>
<dbReference type="OrthoDB" id="1888914at2759"/>
<protein>
    <submittedName>
        <fullName evidence="1">Uncharacterized protein</fullName>
    </submittedName>
</protein>
<sequence>MGYFNCFVRSEFPESKLLDHTCNGEMYDKNGPFSDSLSYIVILAKGYLMTTCDGSIEGQVEFVDILFDEIQTILVQLID</sequence>
<keyword evidence="2" id="KW-1185">Reference proteome</keyword>